<dbReference type="InterPro" id="IPR015815">
    <property type="entry name" value="HIBADH-related"/>
</dbReference>
<dbReference type="Pfam" id="PF14833">
    <property type="entry name" value="NAD_binding_11"/>
    <property type="match status" value="1"/>
</dbReference>
<evidence type="ECO:0000313" key="6">
    <source>
        <dbReference type="Proteomes" id="UP001498398"/>
    </source>
</evidence>
<keyword evidence="1" id="KW-0560">Oxidoreductase</keyword>
<reference evidence="5 6" key="1">
    <citation type="submission" date="2024-01" db="EMBL/GenBank/DDBJ databases">
        <title>A draft genome for the cacao thread blight pathogen Marasmiellus scandens.</title>
        <authorList>
            <person name="Baruah I.K."/>
            <person name="Leung J."/>
            <person name="Bukari Y."/>
            <person name="Amoako-Attah I."/>
            <person name="Meinhardt L.W."/>
            <person name="Bailey B.A."/>
            <person name="Cohen S.P."/>
        </authorList>
    </citation>
    <scope>NUCLEOTIDE SEQUENCE [LARGE SCALE GENOMIC DNA]</scope>
    <source>
        <strain evidence="5 6">GH-19</strain>
    </source>
</reference>
<dbReference type="EMBL" id="JBANRG010000001">
    <property type="protein sequence ID" value="KAK7472431.1"/>
    <property type="molecule type" value="Genomic_DNA"/>
</dbReference>
<evidence type="ECO:0000259" key="4">
    <source>
        <dbReference type="Pfam" id="PF14833"/>
    </source>
</evidence>
<evidence type="ECO:0008006" key="7">
    <source>
        <dbReference type="Google" id="ProtNLM"/>
    </source>
</evidence>
<accession>A0ABR1K6A6</accession>
<dbReference type="Gene3D" id="3.40.50.720">
    <property type="entry name" value="NAD(P)-binding Rossmann-like Domain"/>
    <property type="match status" value="1"/>
</dbReference>
<dbReference type="SUPFAM" id="SSF51735">
    <property type="entry name" value="NAD(P)-binding Rossmann-fold domains"/>
    <property type="match status" value="1"/>
</dbReference>
<keyword evidence="6" id="KW-1185">Reference proteome</keyword>
<dbReference type="InterPro" id="IPR013328">
    <property type="entry name" value="6PGD_dom2"/>
</dbReference>
<evidence type="ECO:0000256" key="2">
    <source>
        <dbReference type="ARBA" id="ARBA00023027"/>
    </source>
</evidence>
<comment type="caution">
    <text evidence="5">The sequence shown here is derived from an EMBL/GenBank/DDBJ whole genome shotgun (WGS) entry which is preliminary data.</text>
</comment>
<dbReference type="InterPro" id="IPR008927">
    <property type="entry name" value="6-PGluconate_DH-like_C_sf"/>
</dbReference>
<dbReference type="InterPro" id="IPR036291">
    <property type="entry name" value="NAD(P)-bd_dom_sf"/>
</dbReference>
<dbReference type="InterPro" id="IPR006115">
    <property type="entry name" value="6PGDH_NADP-bd"/>
</dbReference>
<name>A0ABR1K6A6_9AGAR</name>
<evidence type="ECO:0000313" key="5">
    <source>
        <dbReference type="EMBL" id="KAK7472431.1"/>
    </source>
</evidence>
<evidence type="ECO:0000259" key="3">
    <source>
        <dbReference type="Pfam" id="PF03446"/>
    </source>
</evidence>
<feature type="domain" description="3-hydroxyisobutyrate dehydrogenase-like NAD-binding" evidence="4">
    <location>
        <begin position="203"/>
        <end position="250"/>
    </location>
</feature>
<dbReference type="PANTHER" id="PTHR22981:SF81">
    <property type="entry name" value="DEHYDROGENASE, PUTATIVE-RELATED"/>
    <property type="match status" value="1"/>
</dbReference>
<protein>
    <recommendedName>
        <fullName evidence="7">3-hydroxyisobutyrate dehydrogenase</fullName>
    </recommendedName>
</protein>
<dbReference type="Proteomes" id="UP001498398">
    <property type="component" value="Unassembled WGS sequence"/>
</dbReference>
<sequence>MASAEATSHGLPRRFGWVGLGQMGYPMVTNLRRKLPKDRSLVIYDLDRSTCERFMKDWMDDTEQGQGGVGELSIVGNAKEVAENSDCFISIVPEGSHVKAVYLTPEIGALAANTAGKLFIDCSTIDRATSLEVGAAVHASSPSVPALFFDAPVSGGTLGASKATLTFMVGSSPTNPIFPTLRSIFSLMGNPNAICPIGGPSLGLAAKLSNNYLSGLSALATAEAMNLGMRLGIDPHVLKGVFETSSASNYTNCPWCVP</sequence>
<evidence type="ECO:0000256" key="1">
    <source>
        <dbReference type="ARBA" id="ARBA00023002"/>
    </source>
</evidence>
<dbReference type="SUPFAM" id="SSF48179">
    <property type="entry name" value="6-phosphogluconate dehydrogenase C-terminal domain-like"/>
    <property type="match status" value="1"/>
</dbReference>
<keyword evidence="2" id="KW-0520">NAD</keyword>
<organism evidence="5 6">
    <name type="scientific">Marasmiellus scandens</name>
    <dbReference type="NCBI Taxonomy" id="2682957"/>
    <lineage>
        <taxon>Eukaryota</taxon>
        <taxon>Fungi</taxon>
        <taxon>Dikarya</taxon>
        <taxon>Basidiomycota</taxon>
        <taxon>Agaricomycotina</taxon>
        <taxon>Agaricomycetes</taxon>
        <taxon>Agaricomycetidae</taxon>
        <taxon>Agaricales</taxon>
        <taxon>Marasmiineae</taxon>
        <taxon>Omphalotaceae</taxon>
        <taxon>Marasmiellus</taxon>
    </lineage>
</organism>
<proteinExistence type="predicted"/>
<dbReference type="Pfam" id="PF03446">
    <property type="entry name" value="NAD_binding_2"/>
    <property type="match status" value="1"/>
</dbReference>
<dbReference type="Gene3D" id="1.10.1040.10">
    <property type="entry name" value="N-(1-d-carboxylethyl)-l-norvaline Dehydrogenase, domain 2"/>
    <property type="match status" value="1"/>
</dbReference>
<dbReference type="PANTHER" id="PTHR22981">
    <property type="entry name" value="3-HYDROXYISOBUTYRATE DEHYDROGENASE-RELATED"/>
    <property type="match status" value="1"/>
</dbReference>
<gene>
    <name evidence="5" type="ORF">VKT23_000546</name>
</gene>
<dbReference type="InterPro" id="IPR029154">
    <property type="entry name" value="HIBADH-like_NADP-bd"/>
</dbReference>
<feature type="domain" description="6-phosphogluconate dehydrogenase NADP-binding" evidence="3">
    <location>
        <begin position="15"/>
        <end position="190"/>
    </location>
</feature>
<dbReference type="PIRSF" id="PIRSF000103">
    <property type="entry name" value="HIBADH"/>
    <property type="match status" value="1"/>
</dbReference>